<keyword evidence="2" id="KW-0964">Secreted</keyword>
<evidence type="ECO:0000256" key="4">
    <source>
        <dbReference type="ARBA" id="ARBA00022737"/>
    </source>
</evidence>
<dbReference type="InterPro" id="IPR000884">
    <property type="entry name" value="TSP1_rpt"/>
</dbReference>
<keyword evidence="5" id="KW-1015">Disulfide bond</keyword>
<keyword evidence="3" id="KW-0732">Signal</keyword>
<dbReference type="InterPro" id="IPR052065">
    <property type="entry name" value="Compl_asym_regulator"/>
</dbReference>
<dbReference type="Pfam" id="PF00090">
    <property type="entry name" value="TSP_1"/>
    <property type="match status" value="3"/>
</dbReference>
<dbReference type="InParanoid" id="F6RWB6"/>
<dbReference type="EMBL" id="EAAA01002242">
    <property type="status" value="NOT_ANNOTATED_CDS"/>
    <property type="molecule type" value="Genomic_DNA"/>
</dbReference>
<keyword evidence="7" id="KW-1185">Reference proteome</keyword>
<dbReference type="Proteomes" id="UP000008144">
    <property type="component" value="Chromosome 6"/>
</dbReference>
<proteinExistence type="predicted"/>
<dbReference type="Ensembl" id="ENSCINT00000028004.2">
    <property type="protein sequence ID" value="ENSCINP00000027758.2"/>
    <property type="gene ID" value="ENSCING00000000538.3"/>
</dbReference>
<dbReference type="InterPro" id="IPR036383">
    <property type="entry name" value="TSP1_rpt_sf"/>
</dbReference>
<keyword evidence="4" id="KW-0677">Repeat</keyword>
<sequence length="351" mass="37822">QQIPFWRGVLSGQIRADNYRQHTRQSACPNIVQPTIIAPYSLNLQGRNYIPLPNPSVSPLNTQLPFSVGNPINLHNLLNPGIIRPQCPYQSFQNLLTGSTAGCCQRNLCYTPRSSILRSASGVAAYQAEWGEYSACTVSCGGGTRKRSRPCVTYRHNDTCVQGLAEETHRCNVGACPQFGNWGGFGSCSVTCGGGTQTRTRPCLPEGSTCSDDAQGGASQSRLCNQIACPTYSAWSQWGDCNVQCGVGEKTRTRTCTSPPGAAPCNSALLISTESCATSCGTCQRTEGACQPYNKCYKEITTRCVPDAQGGAYCPNCPNHTVKVRCVPTIGWNDYCRHCHNALVQCLPLSP</sequence>
<dbReference type="SMART" id="SM00209">
    <property type="entry name" value="TSP1"/>
    <property type="match status" value="3"/>
</dbReference>
<reference evidence="6" key="3">
    <citation type="submission" date="2025-08" db="UniProtKB">
        <authorList>
            <consortium name="Ensembl"/>
        </authorList>
    </citation>
    <scope>IDENTIFICATION</scope>
</reference>
<evidence type="ECO:0000256" key="3">
    <source>
        <dbReference type="ARBA" id="ARBA00022729"/>
    </source>
</evidence>
<dbReference type="PANTHER" id="PTHR22906:SF43">
    <property type="entry name" value="PROPERDIN"/>
    <property type="match status" value="1"/>
</dbReference>
<dbReference type="PROSITE" id="PS50092">
    <property type="entry name" value="TSP1"/>
    <property type="match status" value="3"/>
</dbReference>
<evidence type="ECO:0000256" key="1">
    <source>
        <dbReference type="ARBA" id="ARBA00004613"/>
    </source>
</evidence>
<dbReference type="AlphaFoldDB" id="F6RWB6"/>
<reference evidence="6" key="4">
    <citation type="submission" date="2025-09" db="UniProtKB">
        <authorList>
            <consortium name="Ensembl"/>
        </authorList>
    </citation>
    <scope>IDENTIFICATION</scope>
</reference>
<evidence type="ECO:0008006" key="8">
    <source>
        <dbReference type="Google" id="ProtNLM"/>
    </source>
</evidence>
<organism evidence="6 7">
    <name type="scientific">Ciona intestinalis</name>
    <name type="common">Transparent sea squirt</name>
    <name type="synonym">Ascidia intestinalis</name>
    <dbReference type="NCBI Taxonomy" id="7719"/>
    <lineage>
        <taxon>Eukaryota</taxon>
        <taxon>Metazoa</taxon>
        <taxon>Chordata</taxon>
        <taxon>Tunicata</taxon>
        <taxon>Ascidiacea</taxon>
        <taxon>Phlebobranchia</taxon>
        <taxon>Cionidae</taxon>
        <taxon>Ciona</taxon>
    </lineage>
</organism>
<evidence type="ECO:0000313" key="6">
    <source>
        <dbReference type="Ensembl" id="ENSCINP00000027758.2"/>
    </source>
</evidence>
<evidence type="ECO:0000256" key="5">
    <source>
        <dbReference type="ARBA" id="ARBA00023157"/>
    </source>
</evidence>
<dbReference type="PANTHER" id="PTHR22906">
    <property type="entry name" value="PROPERDIN"/>
    <property type="match status" value="1"/>
</dbReference>
<dbReference type="GeneTree" id="ENSGT00940000169046"/>
<dbReference type="SUPFAM" id="SSF82895">
    <property type="entry name" value="TSP-1 type 1 repeat"/>
    <property type="match status" value="3"/>
</dbReference>
<evidence type="ECO:0000313" key="7">
    <source>
        <dbReference type="Proteomes" id="UP000008144"/>
    </source>
</evidence>
<evidence type="ECO:0000256" key="2">
    <source>
        <dbReference type="ARBA" id="ARBA00022525"/>
    </source>
</evidence>
<dbReference type="HOGENOM" id="CLU_791182_0_0_1"/>
<reference evidence="7" key="1">
    <citation type="journal article" date="2002" name="Science">
        <title>The draft genome of Ciona intestinalis: insights into chordate and vertebrate origins.</title>
        <authorList>
            <person name="Dehal P."/>
            <person name="Satou Y."/>
            <person name="Campbell R.K."/>
            <person name="Chapman J."/>
            <person name="Degnan B."/>
            <person name="De Tomaso A."/>
            <person name="Davidson B."/>
            <person name="Di Gregorio A."/>
            <person name="Gelpke M."/>
            <person name="Goodstein D.M."/>
            <person name="Harafuji N."/>
            <person name="Hastings K.E."/>
            <person name="Ho I."/>
            <person name="Hotta K."/>
            <person name="Huang W."/>
            <person name="Kawashima T."/>
            <person name="Lemaire P."/>
            <person name="Martinez D."/>
            <person name="Meinertzhagen I.A."/>
            <person name="Necula S."/>
            <person name="Nonaka M."/>
            <person name="Putnam N."/>
            <person name="Rash S."/>
            <person name="Saiga H."/>
            <person name="Satake M."/>
            <person name="Terry A."/>
            <person name="Yamada L."/>
            <person name="Wang H.G."/>
            <person name="Awazu S."/>
            <person name="Azumi K."/>
            <person name="Boore J."/>
            <person name="Branno M."/>
            <person name="Chin-Bow S."/>
            <person name="DeSantis R."/>
            <person name="Doyle S."/>
            <person name="Francino P."/>
            <person name="Keys D.N."/>
            <person name="Haga S."/>
            <person name="Hayashi H."/>
            <person name="Hino K."/>
            <person name="Imai K.S."/>
            <person name="Inaba K."/>
            <person name="Kano S."/>
            <person name="Kobayashi K."/>
            <person name="Kobayashi M."/>
            <person name="Lee B.I."/>
            <person name="Makabe K.W."/>
            <person name="Manohar C."/>
            <person name="Matassi G."/>
            <person name="Medina M."/>
            <person name="Mochizuki Y."/>
            <person name="Mount S."/>
            <person name="Morishita T."/>
            <person name="Miura S."/>
            <person name="Nakayama A."/>
            <person name="Nishizaka S."/>
            <person name="Nomoto H."/>
            <person name="Ohta F."/>
            <person name="Oishi K."/>
            <person name="Rigoutsos I."/>
            <person name="Sano M."/>
            <person name="Sasaki A."/>
            <person name="Sasakura Y."/>
            <person name="Shoguchi E."/>
            <person name="Shin-i T."/>
            <person name="Spagnuolo A."/>
            <person name="Stainier D."/>
            <person name="Suzuki M.M."/>
            <person name="Tassy O."/>
            <person name="Takatori N."/>
            <person name="Tokuoka M."/>
            <person name="Yagi K."/>
            <person name="Yoshizaki F."/>
            <person name="Wada S."/>
            <person name="Zhang C."/>
            <person name="Hyatt P.D."/>
            <person name="Larimer F."/>
            <person name="Detter C."/>
            <person name="Doggett N."/>
            <person name="Glavina T."/>
            <person name="Hawkins T."/>
            <person name="Richardson P."/>
            <person name="Lucas S."/>
            <person name="Kohara Y."/>
            <person name="Levine M."/>
            <person name="Satoh N."/>
            <person name="Rokhsar D.S."/>
        </authorList>
    </citation>
    <scope>NUCLEOTIDE SEQUENCE [LARGE SCALE GENOMIC DNA]</scope>
</reference>
<dbReference type="OMA" id="HTRQSAC"/>
<dbReference type="Gene3D" id="2.20.100.10">
    <property type="entry name" value="Thrombospondin type-1 (TSP1) repeat"/>
    <property type="match status" value="3"/>
</dbReference>
<protein>
    <recommendedName>
        <fullName evidence="8">META2</fullName>
    </recommendedName>
</protein>
<name>F6RWB6_CIOIN</name>
<dbReference type="STRING" id="7719.ENSCINP00000027758"/>
<reference evidence="6" key="2">
    <citation type="journal article" date="2008" name="Genome Biol.">
        <title>Improved genome assembly and evidence-based global gene model set for the chordate Ciona intestinalis: new insight into intron and operon populations.</title>
        <authorList>
            <person name="Satou Y."/>
            <person name="Mineta K."/>
            <person name="Ogasawara M."/>
            <person name="Sasakura Y."/>
            <person name="Shoguchi E."/>
            <person name="Ueno K."/>
            <person name="Yamada L."/>
            <person name="Matsumoto J."/>
            <person name="Wasserscheid J."/>
            <person name="Dewar K."/>
            <person name="Wiley G.B."/>
            <person name="Macmil S.L."/>
            <person name="Roe B.A."/>
            <person name="Zeller R.W."/>
            <person name="Hastings K.E."/>
            <person name="Lemaire P."/>
            <person name="Lindquist E."/>
            <person name="Endo T."/>
            <person name="Hotta K."/>
            <person name="Inaba K."/>
        </authorList>
    </citation>
    <scope>NUCLEOTIDE SEQUENCE [LARGE SCALE GENOMIC DNA]</scope>
    <source>
        <strain evidence="6">wild type</strain>
    </source>
</reference>
<accession>F6RWB6</accession>
<comment type="subcellular location">
    <subcellularLocation>
        <location evidence="1">Secreted</location>
    </subcellularLocation>
</comment>